<dbReference type="Proteomes" id="UP001165296">
    <property type="component" value="Unassembled WGS sequence"/>
</dbReference>
<evidence type="ECO:0000313" key="2">
    <source>
        <dbReference type="Proteomes" id="UP001165296"/>
    </source>
</evidence>
<name>A0ABS8AN99_9BACT</name>
<gene>
    <name evidence="1" type="ORF">LGH74_06710</name>
</gene>
<reference evidence="1" key="1">
    <citation type="submission" date="2021-10" db="EMBL/GenBank/DDBJ databases">
        <authorList>
            <person name="Dean J.D."/>
            <person name="Kim M.K."/>
            <person name="Newey C.N."/>
            <person name="Stoker T.S."/>
            <person name="Thompson D.W."/>
            <person name="Grose J.H."/>
        </authorList>
    </citation>
    <scope>NUCLEOTIDE SEQUENCE</scope>
    <source>
        <strain evidence="1">BT178</strain>
    </source>
</reference>
<dbReference type="EMBL" id="JAJADR010000001">
    <property type="protein sequence ID" value="MCB2407663.1"/>
    <property type="molecule type" value="Genomic_DNA"/>
</dbReference>
<sequence>MARVTHNSLLSGLSGKLGNITIRQVSGQMQDPAAKALYTTGITVRKTSARTVAISDFMRGPVITATDLSNYHGQAGDSIRIWATDNFAVTAVQVRLYAATGALMAQGPATPEPGGSWLFQAAVASTDWPGTRIEVEAQDRPGNLTSQSYILQSGLPGGWAVAKPPEEL</sequence>
<proteinExistence type="predicted"/>
<accession>A0ABS8AN99</accession>
<organism evidence="1 2">
    <name type="scientific">Hymenobacter lucidus</name>
    <dbReference type="NCBI Taxonomy" id="2880930"/>
    <lineage>
        <taxon>Bacteria</taxon>
        <taxon>Pseudomonadati</taxon>
        <taxon>Bacteroidota</taxon>
        <taxon>Cytophagia</taxon>
        <taxon>Cytophagales</taxon>
        <taxon>Hymenobacteraceae</taxon>
        <taxon>Hymenobacter</taxon>
    </lineage>
</organism>
<dbReference type="RefSeq" id="WP_226173625.1">
    <property type="nucleotide sequence ID" value="NZ_JAJADR010000001.1"/>
</dbReference>
<protein>
    <submittedName>
        <fullName evidence="1">Uncharacterized protein</fullName>
    </submittedName>
</protein>
<comment type="caution">
    <text evidence="1">The sequence shown here is derived from an EMBL/GenBank/DDBJ whole genome shotgun (WGS) entry which is preliminary data.</text>
</comment>
<keyword evidence="2" id="KW-1185">Reference proteome</keyword>
<evidence type="ECO:0000313" key="1">
    <source>
        <dbReference type="EMBL" id="MCB2407663.1"/>
    </source>
</evidence>